<dbReference type="EMBL" id="CP000360">
    <property type="protein sequence ID" value="ABF43321.1"/>
    <property type="molecule type" value="Genomic_DNA"/>
</dbReference>
<organism evidence="6 7">
    <name type="scientific">Koribacter versatilis (strain Ellin345)</name>
    <dbReference type="NCBI Taxonomy" id="204669"/>
    <lineage>
        <taxon>Bacteria</taxon>
        <taxon>Pseudomonadati</taxon>
        <taxon>Acidobacteriota</taxon>
        <taxon>Terriglobia</taxon>
        <taxon>Terriglobales</taxon>
        <taxon>Candidatus Korobacteraceae</taxon>
        <taxon>Candidatus Korobacter</taxon>
    </lineage>
</organism>
<keyword evidence="2 4" id="KW-0472">Membrane</keyword>
<dbReference type="KEGG" id="aba:Acid345_4321"/>
<dbReference type="Proteomes" id="UP000002432">
    <property type="component" value="Chromosome"/>
</dbReference>
<dbReference type="CDD" id="cd07185">
    <property type="entry name" value="OmpA_C-like"/>
    <property type="match status" value="1"/>
</dbReference>
<dbReference type="Gene3D" id="3.30.1330.60">
    <property type="entry name" value="OmpA-like domain"/>
    <property type="match status" value="1"/>
</dbReference>
<dbReference type="HOGENOM" id="CLU_460635_0_0_0"/>
<evidence type="ECO:0000256" key="2">
    <source>
        <dbReference type="ARBA" id="ARBA00023136"/>
    </source>
</evidence>
<proteinExistence type="predicted"/>
<evidence type="ECO:0000256" key="3">
    <source>
        <dbReference type="ARBA" id="ARBA00023237"/>
    </source>
</evidence>
<dbReference type="STRING" id="204669.Acid345_4321"/>
<dbReference type="AlphaFoldDB" id="Q1IIH9"/>
<evidence type="ECO:0000256" key="4">
    <source>
        <dbReference type="PROSITE-ProRule" id="PRU00473"/>
    </source>
</evidence>
<sequence>MARLKPQAKIFLLIVIAVGVVFGLRTAMQHGMIPTPGIMKSVVATRVELPSQSEAQVANVKAAPYPTTAAANVAGTRMPFDIWEWNAMFALIYANGGKETTKGSLMEKYGVNLALHREDSNSQMKADLLACAKQLHDGERTCSSGAAALVVMGDGGGQWLADLNPQLKKLGPDYQAVIIGAVGRSNGEDALLGPAEWKSNPQSMKGKTIVGVIRDGDWNIALNFMGSNGLKNNPDLKTYDPDAVNWISAPDEDYIKAVTEVYIPNRCEDRKVVKDGRPTGDMKNVCPDGVVTWTPGDEQAVHGRPGTTKIVSSHEYAAQMPSVILGIKKFFSDNREETHGLLAAVFEGADQLKAFDAARRKAGEISAKVYNDQNGDYWYSYYMGMNDPKTGQPLGGSAVFNMEDNVNYFGLDGRHNNNMRATYETFGNIATQNYPDLFKDNPIPSYKEAVDTSFLFGAQALLNTGGVQGAAAEAVDYAKEAAKGTVVGHKAVYINFASGSDQPLPTSIAALNRLKDELAINSQLAIQIDGYTDDVGSDILNQPLSEKRALAVKRYFQQTAPLSFPEMRFKSVAGHGSQNPLADNGTLQGKALNRRVEITQIGGVQ</sequence>
<dbReference type="RefSeq" id="WP_011525118.1">
    <property type="nucleotide sequence ID" value="NC_008009.1"/>
</dbReference>
<dbReference type="GO" id="GO:0009279">
    <property type="term" value="C:cell outer membrane"/>
    <property type="evidence" value="ECO:0007669"/>
    <property type="project" value="UniProtKB-SubCell"/>
</dbReference>
<dbReference type="Pfam" id="PF00691">
    <property type="entry name" value="OmpA"/>
    <property type="match status" value="1"/>
</dbReference>
<dbReference type="PROSITE" id="PS51123">
    <property type="entry name" value="OMPA_2"/>
    <property type="match status" value="1"/>
</dbReference>
<dbReference type="PANTHER" id="PTHR30329:SF21">
    <property type="entry name" value="LIPOPROTEIN YIAD-RELATED"/>
    <property type="match status" value="1"/>
</dbReference>
<dbReference type="eggNOG" id="COG2885">
    <property type="taxonomic scope" value="Bacteria"/>
</dbReference>
<keyword evidence="7" id="KW-1185">Reference proteome</keyword>
<dbReference type="PANTHER" id="PTHR30329">
    <property type="entry name" value="STATOR ELEMENT OF FLAGELLAR MOTOR COMPLEX"/>
    <property type="match status" value="1"/>
</dbReference>
<dbReference type="InterPro" id="IPR036737">
    <property type="entry name" value="OmpA-like_sf"/>
</dbReference>
<dbReference type="SUPFAM" id="SSF103088">
    <property type="entry name" value="OmpA-like"/>
    <property type="match status" value="1"/>
</dbReference>
<evidence type="ECO:0000256" key="1">
    <source>
        <dbReference type="ARBA" id="ARBA00004442"/>
    </source>
</evidence>
<feature type="domain" description="OmpA-like" evidence="5">
    <location>
        <begin position="483"/>
        <end position="604"/>
    </location>
</feature>
<name>Q1IIH9_KORVE</name>
<dbReference type="InterPro" id="IPR050330">
    <property type="entry name" value="Bact_OuterMem_StrucFunc"/>
</dbReference>
<dbReference type="PRINTS" id="PR01021">
    <property type="entry name" value="OMPADOMAIN"/>
</dbReference>
<gene>
    <name evidence="6" type="ordered locus">Acid345_4321</name>
</gene>
<dbReference type="EnsemblBacteria" id="ABF43321">
    <property type="protein sequence ID" value="ABF43321"/>
    <property type="gene ID" value="Acid345_4321"/>
</dbReference>
<reference evidence="6 7" key="1">
    <citation type="journal article" date="2009" name="Appl. Environ. Microbiol.">
        <title>Three genomes from the phylum Acidobacteria provide insight into the lifestyles of these microorganisms in soils.</title>
        <authorList>
            <person name="Ward N.L."/>
            <person name="Challacombe J.F."/>
            <person name="Janssen P.H."/>
            <person name="Henrissat B."/>
            <person name="Coutinho P.M."/>
            <person name="Wu M."/>
            <person name="Xie G."/>
            <person name="Haft D.H."/>
            <person name="Sait M."/>
            <person name="Badger J."/>
            <person name="Barabote R.D."/>
            <person name="Bradley B."/>
            <person name="Brettin T.S."/>
            <person name="Brinkac L.M."/>
            <person name="Bruce D."/>
            <person name="Creasy T."/>
            <person name="Daugherty S.C."/>
            <person name="Davidsen T.M."/>
            <person name="DeBoy R.T."/>
            <person name="Detter J.C."/>
            <person name="Dodson R.J."/>
            <person name="Durkin A.S."/>
            <person name="Ganapathy A."/>
            <person name="Gwinn-Giglio M."/>
            <person name="Han C.S."/>
            <person name="Khouri H."/>
            <person name="Kiss H."/>
            <person name="Kothari S.P."/>
            <person name="Madupu R."/>
            <person name="Nelson K.E."/>
            <person name="Nelson W.C."/>
            <person name="Paulsen I."/>
            <person name="Penn K."/>
            <person name="Ren Q."/>
            <person name="Rosovitz M.J."/>
            <person name="Selengut J.D."/>
            <person name="Shrivastava S."/>
            <person name="Sullivan S.A."/>
            <person name="Tapia R."/>
            <person name="Thompson L.S."/>
            <person name="Watkins K.L."/>
            <person name="Yang Q."/>
            <person name="Yu C."/>
            <person name="Zafar N."/>
            <person name="Zhou L."/>
            <person name="Kuske C.R."/>
        </authorList>
    </citation>
    <scope>NUCLEOTIDE SEQUENCE [LARGE SCALE GENOMIC DNA]</scope>
    <source>
        <strain evidence="6 7">Ellin345</strain>
    </source>
</reference>
<protein>
    <submittedName>
        <fullName evidence="6">Outer membrane protein, OmpA/MotB family</fullName>
    </submittedName>
</protein>
<evidence type="ECO:0000313" key="7">
    <source>
        <dbReference type="Proteomes" id="UP000002432"/>
    </source>
</evidence>
<accession>Q1IIH9</accession>
<evidence type="ECO:0000259" key="5">
    <source>
        <dbReference type="PROSITE" id="PS51123"/>
    </source>
</evidence>
<keyword evidence="3" id="KW-0998">Cell outer membrane</keyword>
<dbReference type="OrthoDB" id="9782229at2"/>
<evidence type="ECO:0000313" key="6">
    <source>
        <dbReference type="EMBL" id="ABF43321.1"/>
    </source>
</evidence>
<comment type="subcellular location">
    <subcellularLocation>
        <location evidence="1">Cell outer membrane</location>
    </subcellularLocation>
</comment>
<dbReference type="InterPro" id="IPR006664">
    <property type="entry name" value="OMP_bac"/>
</dbReference>
<dbReference type="InterPro" id="IPR006665">
    <property type="entry name" value="OmpA-like"/>
</dbReference>